<accession>A0AAV7JD15</accession>
<evidence type="ECO:0000256" key="3">
    <source>
        <dbReference type="SAM" id="Phobius"/>
    </source>
</evidence>
<evidence type="ECO:0000313" key="4">
    <source>
        <dbReference type="EMBL" id="KAI6646647.1"/>
    </source>
</evidence>
<proteinExistence type="predicted"/>
<dbReference type="Proteomes" id="UP001165289">
    <property type="component" value="Unassembled WGS sequence"/>
</dbReference>
<keyword evidence="3" id="KW-0812">Transmembrane</keyword>
<keyword evidence="3" id="KW-1133">Transmembrane helix</keyword>
<keyword evidence="1" id="KW-0175">Coiled coil</keyword>
<sequence>MSSDIDHLEMDPSNFYFANDPRHPQNQRNIPLQPLLKQRQMSQGAPMQGNIVRAPLSPSRSLDLSITQHSDQVPPEKQYHFLPGDEPEFGKPSLLPKSMSRDGVIQPPYPGPQPHPRNFSPMDRNNIVAPNPQTLLPFANNPKQGFTRDPLENRAQQTFSTFLEDKHYETLEKRGLVQKDTASSSIVNFPPSNPTMTDVKNMKVDDDDTIVRHITVTKKQKKYPIHCLLFLCQLLTIVLILAVAAVAVIALLEAKNLEATPTTQAQSDYNALKSMIENLTNTISVLETRIITVNEQLTQTNTTLDERVEVVEDEGVQLNSQFQSLNNSLKNESLGPCIHNRRNCRANTGNACLPNGNNSLLKVMEGYRVTGVWCEGSLDNETLSLDILSTMSTYVVYFEDRPQPAYECGCRAEHETSTIYNCITNIVQCKV</sequence>
<feature type="compositionally biased region" description="Basic and acidic residues" evidence="2">
    <location>
        <begin position="1"/>
        <end position="10"/>
    </location>
</feature>
<evidence type="ECO:0000256" key="1">
    <source>
        <dbReference type="SAM" id="Coils"/>
    </source>
</evidence>
<comment type="caution">
    <text evidence="4">The sequence shown here is derived from an EMBL/GenBank/DDBJ whole genome shotgun (WGS) entry which is preliminary data.</text>
</comment>
<keyword evidence="5" id="KW-1185">Reference proteome</keyword>
<organism evidence="4 5">
    <name type="scientific">Oopsacas minuta</name>
    <dbReference type="NCBI Taxonomy" id="111878"/>
    <lineage>
        <taxon>Eukaryota</taxon>
        <taxon>Metazoa</taxon>
        <taxon>Porifera</taxon>
        <taxon>Hexactinellida</taxon>
        <taxon>Hexasterophora</taxon>
        <taxon>Lyssacinosida</taxon>
        <taxon>Leucopsacidae</taxon>
        <taxon>Oopsacas</taxon>
    </lineage>
</organism>
<name>A0AAV7JD15_9METZ</name>
<reference evidence="4 5" key="1">
    <citation type="journal article" date="2023" name="BMC Biol.">
        <title>The compact genome of the sponge Oopsacas minuta (Hexactinellida) is lacking key metazoan core genes.</title>
        <authorList>
            <person name="Santini S."/>
            <person name="Schenkelaars Q."/>
            <person name="Jourda C."/>
            <person name="Duchesne M."/>
            <person name="Belahbib H."/>
            <person name="Rocher C."/>
            <person name="Selva M."/>
            <person name="Riesgo A."/>
            <person name="Vervoort M."/>
            <person name="Leys S.P."/>
            <person name="Kodjabachian L."/>
            <person name="Le Bivic A."/>
            <person name="Borchiellini C."/>
            <person name="Claverie J.M."/>
            <person name="Renard E."/>
        </authorList>
    </citation>
    <scope>NUCLEOTIDE SEQUENCE [LARGE SCALE GENOMIC DNA]</scope>
    <source>
        <strain evidence="4">SPO-2</strain>
    </source>
</reference>
<evidence type="ECO:0000256" key="2">
    <source>
        <dbReference type="SAM" id="MobiDB-lite"/>
    </source>
</evidence>
<dbReference type="EMBL" id="JAKMXF010000354">
    <property type="protein sequence ID" value="KAI6646647.1"/>
    <property type="molecule type" value="Genomic_DNA"/>
</dbReference>
<feature type="region of interest" description="Disordered" evidence="2">
    <location>
        <begin position="1"/>
        <end position="28"/>
    </location>
</feature>
<keyword evidence="3" id="KW-0472">Membrane</keyword>
<feature type="transmembrane region" description="Helical" evidence="3">
    <location>
        <begin position="228"/>
        <end position="252"/>
    </location>
</feature>
<feature type="coiled-coil region" evidence="1">
    <location>
        <begin position="269"/>
        <end position="314"/>
    </location>
</feature>
<gene>
    <name evidence="4" type="ORF">LOD99_12768</name>
</gene>
<dbReference type="AlphaFoldDB" id="A0AAV7JD15"/>
<protein>
    <submittedName>
        <fullName evidence="4">Uncharacterized protein</fullName>
    </submittedName>
</protein>
<evidence type="ECO:0000313" key="5">
    <source>
        <dbReference type="Proteomes" id="UP001165289"/>
    </source>
</evidence>